<gene>
    <name evidence="8" type="ORF">ACFFIC_28295</name>
</gene>
<evidence type="ECO:0000256" key="2">
    <source>
        <dbReference type="ARBA" id="ARBA00006706"/>
    </source>
</evidence>
<comment type="similarity">
    <text evidence="2 7">Belongs to the FPP/GGPP synthase family.</text>
</comment>
<comment type="cofactor">
    <cofactor evidence="1">
        <name>Mg(2+)</name>
        <dbReference type="ChEBI" id="CHEBI:18420"/>
    </cofactor>
</comment>
<evidence type="ECO:0000256" key="3">
    <source>
        <dbReference type="ARBA" id="ARBA00022679"/>
    </source>
</evidence>
<keyword evidence="5" id="KW-0460">Magnesium</keyword>
<keyword evidence="4" id="KW-0479">Metal-binding</keyword>
<dbReference type="Pfam" id="PF00348">
    <property type="entry name" value="polyprenyl_synt"/>
    <property type="match status" value="1"/>
</dbReference>
<evidence type="ECO:0000313" key="9">
    <source>
        <dbReference type="Proteomes" id="UP001589789"/>
    </source>
</evidence>
<dbReference type="RefSeq" id="WP_377056775.1">
    <property type="nucleotide sequence ID" value="NZ_JBHLVZ010000113.1"/>
</dbReference>
<evidence type="ECO:0000256" key="6">
    <source>
        <dbReference type="ARBA" id="ARBA00023229"/>
    </source>
</evidence>
<evidence type="ECO:0000313" key="8">
    <source>
        <dbReference type="EMBL" id="MFC0389416.1"/>
    </source>
</evidence>
<sequence length="289" mass="29501">MDAANRIERSLASAVGLSRARGCPPGLAQAMHHAVFPGGARVRPRLCLAVADANGGAVPGLAEAAAAAIELLHCASLVHDDLPCFDDAATRRGRPSVHRAFGEPLAVLAGDALIVLAFQALLQGAAAAPARLPVLLDVVCGASGVPFGIAAGQAWECEPEADLSVYEQQKTGSLFAAAAVAGAAACGVPEEVWRPFGAALGEAYQVADDLRDALSEEEELGKPVGRDAALGRPNAVRSFGVDGAVARLQHMAALAAEAVPACPGAASLRALVRQEVKRLMPLRVPRVAA</sequence>
<dbReference type="Gene3D" id="1.10.600.10">
    <property type="entry name" value="Farnesyl Diphosphate Synthase"/>
    <property type="match status" value="1"/>
</dbReference>
<evidence type="ECO:0000256" key="7">
    <source>
        <dbReference type="RuleBase" id="RU004466"/>
    </source>
</evidence>
<proteinExistence type="inferred from homology"/>
<evidence type="ECO:0000256" key="1">
    <source>
        <dbReference type="ARBA" id="ARBA00001946"/>
    </source>
</evidence>
<evidence type="ECO:0000256" key="5">
    <source>
        <dbReference type="ARBA" id="ARBA00022842"/>
    </source>
</evidence>
<dbReference type="PROSITE" id="PS00444">
    <property type="entry name" value="POLYPRENYL_SYNTHASE_2"/>
    <property type="match status" value="1"/>
</dbReference>
<reference evidence="8 9" key="1">
    <citation type="submission" date="2024-09" db="EMBL/GenBank/DDBJ databases">
        <authorList>
            <person name="Sun Q."/>
            <person name="Mori K."/>
        </authorList>
    </citation>
    <scope>NUCLEOTIDE SEQUENCE [LARGE SCALE GENOMIC DNA]</scope>
    <source>
        <strain evidence="8 9">CCM 7468</strain>
    </source>
</reference>
<dbReference type="PANTHER" id="PTHR43281">
    <property type="entry name" value="FARNESYL DIPHOSPHATE SYNTHASE"/>
    <property type="match status" value="1"/>
</dbReference>
<accession>A0ABV6J0K1</accession>
<dbReference type="PROSITE" id="PS00723">
    <property type="entry name" value="POLYPRENYL_SYNTHASE_1"/>
    <property type="match status" value="1"/>
</dbReference>
<dbReference type="Proteomes" id="UP001589789">
    <property type="component" value="Unassembled WGS sequence"/>
</dbReference>
<dbReference type="InterPro" id="IPR033749">
    <property type="entry name" value="Polyprenyl_synt_CS"/>
</dbReference>
<keyword evidence="9" id="KW-1185">Reference proteome</keyword>
<dbReference type="InterPro" id="IPR008949">
    <property type="entry name" value="Isoprenoid_synthase_dom_sf"/>
</dbReference>
<dbReference type="SFLD" id="SFLDS00005">
    <property type="entry name" value="Isoprenoid_Synthase_Type_I"/>
    <property type="match status" value="1"/>
</dbReference>
<dbReference type="PANTHER" id="PTHR43281:SF1">
    <property type="entry name" value="FARNESYL DIPHOSPHATE SYNTHASE"/>
    <property type="match status" value="1"/>
</dbReference>
<name>A0ABV6J0K1_9PROT</name>
<dbReference type="SUPFAM" id="SSF48576">
    <property type="entry name" value="Terpenoid synthases"/>
    <property type="match status" value="1"/>
</dbReference>
<dbReference type="InterPro" id="IPR000092">
    <property type="entry name" value="Polyprenyl_synt"/>
</dbReference>
<protein>
    <submittedName>
        <fullName evidence="8">Polyprenyl synthetase family protein</fullName>
    </submittedName>
</protein>
<keyword evidence="6" id="KW-0414">Isoprene biosynthesis</keyword>
<comment type="caution">
    <text evidence="8">The sequence shown here is derived from an EMBL/GenBank/DDBJ whole genome shotgun (WGS) entry which is preliminary data.</text>
</comment>
<dbReference type="EMBL" id="JBHLVZ010000113">
    <property type="protein sequence ID" value="MFC0389416.1"/>
    <property type="molecule type" value="Genomic_DNA"/>
</dbReference>
<evidence type="ECO:0000256" key="4">
    <source>
        <dbReference type="ARBA" id="ARBA00022723"/>
    </source>
</evidence>
<keyword evidence="3 7" id="KW-0808">Transferase</keyword>
<organism evidence="8 9">
    <name type="scientific">Muricoccus vinaceus</name>
    <dbReference type="NCBI Taxonomy" id="424704"/>
    <lineage>
        <taxon>Bacteria</taxon>
        <taxon>Pseudomonadati</taxon>
        <taxon>Pseudomonadota</taxon>
        <taxon>Alphaproteobacteria</taxon>
        <taxon>Acetobacterales</taxon>
        <taxon>Roseomonadaceae</taxon>
        <taxon>Muricoccus</taxon>
    </lineage>
</organism>